<dbReference type="EMBL" id="JACHGK010000017">
    <property type="protein sequence ID" value="MBB6447161.1"/>
    <property type="molecule type" value="Genomic_DNA"/>
</dbReference>
<dbReference type="RefSeq" id="WP_184528855.1">
    <property type="nucleotide sequence ID" value="NZ_JACHGK010000017.1"/>
</dbReference>
<evidence type="ECO:0000256" key="2">
    <source>
        <dbReference type="ARBA" id="ARBA00022692"/>
    </source>
</evidence>
<protein>
    <submittedName>
        <fullName evidence="7">Formate/nitrite transporter FocA (FNT family)</fullName>
    </submittedName>
</protein>
<feature type="transmembrane region" description="Helical" evidence="6">
    <location>
        <begin position="28"/>
        <end position="49"/>
    </location>
</feature>
<name>A0A7X0LWK2_9BACI</name>
<gene>
    <name evidence="7" type="ORF">HNR53_003840</name>
</gene>
<dbReference type="Proteomes" id="UP000531594">
    <property type="component" value="Unassembled WGS sequence"/>
</dbReference>
<reference evidence="7 8" key="1">
    <citation type="submission" date="2020-08" db="EMBL/GenBank/DDBJ databases">
        <title>Genomic Encyclopedia of Type Strains, Phase IV (KMG-IV): sequencing the most valuable type-strain genomes for metagenomic binning, comparative biology and taxonomic classification.</title>
        <authorList>
            <person name="Goeker M."/>
        </authorList>
    </citation>
    <scope>NUCLEOTIDE SEQUENCE [LARGE SCALE GENOMIC DNA]</scope>
    <source>
        <strain evidence="7 8">DSM 5391</strain>
    </source>
</reference>
<sequence>MDYVNSSKVLESMIDAGAKKGKLSISQLLIRGFLGAALLGFATTLASLFELQTNIGMLGAIIFPVGFVMIILLGFELVTGNFALIPVAVLGKKATFQEMLNNWFWVIAGHLIGGIVYRISDRRLPPQVK</sequence>
<keyword evidence="3 6" id="KW-1133">Transmembrane helix</keyword>
<keyword evidence="8" id="KW-1185">Reference proteome</keyword>
<organism evidence="7 8">
    <name type="scientific">Bacillus benzoevorans</name>
    <dbReference type="NCBI Taxonomy" id="1456"/>
    <lineage>
        <taxon>Bacteria</taxon>
        <taxon>Bacillati</taxon>
        <taxon>Bacillota</taxon>
        <taxon>Bacilli</taxon>
        <taxon>Bacillales</taxon>
        <taxon>Bacillaceae</taxon>
        <taxon>Bacillus</taxon>
    </lineage>
</organism>
<evidence type="ECO:0000313" key="8">
    <source>
        <dbReference type="Proteomes" id="UP000531594"/>
    </source>
</evidence>
<keyword evidence="2 6" id="KW-0812">Transmembrane</keyword>
<dbReference type="InterPro" id="IPR000292">
    <property type="entry name" value="For/NO2_transpt"/>
</dbReference>
<dbReference type="PANTHER" id="PTHR30520">
    <property type="entry name" value="FORMATE TRANSPORTER-RELATED"/>
    <property type="match status" value="1"/>
</dbReference>
<dbReference type="AlphaFoldDB" id="A0A7X0LWK2"/>
<comment type="subcellular location">
    <subcellularLocation>
        <location evidence="1">Membrane</location>
        <topology evidence="1">Multi-pass membrane protein</topology>
    </subcellularLocation>
</comment>
<dbReference type="Gene3D" id="1.20.1080.10">
    <property type="entry name" value="Glycerol uptake facilitator protein"/>
    <property type="match status" value="1"/>
</dbReference>
<comment type="caution">
    <text evidence="7">The sequence shown here is derived from an EMBL/GenBank/DDBJ whole genome shotgun (WGS) entry which is preliminary data.</text>
</comment>
<proteinExistence type="inferred from homology"/>
<keyword evidence="4 6" id="KW-0472">Membrane</keyword>
<evidence type="ECO:0000256" key="5">
    <source>
        <dbReference type="ARBA" id="ARBA00049660"/>
    </source>
</evidence>
<dbReference type="GO" id="GO:0015499">
    <property type="term" value="F:formate transmembrane transporter activity"/>
    <property type="evidence" value="ECO:0007669"/>
    <property type="project" value="TreeGrafter"/>
</dbReference>
<feature type="transmembrane region" description="Helical" evidence="6">
    <location>
        <begin position="61"/>
        <end position="90"/>
    </location>
</feature>
<feature type="transmembrane region" description="Helical" evidence="6">
    <location>
        <begin position="102"/>
        <end position="120"/>
    </location>
</feature>
<dbReference type="Pfam" id="PF01226">
    <property type="entry name" value="Form_Nir_trans"/>
    <property type="match status" value="1"/>
</dbReference>
<evidence type="ECO:0000256" key="4">
    <source>
        <dbReference type="ARBA" id="ARBA00023136"/>
    </source>
</evidence>
<accession>A0A7X0LWK2</accession>
<evidence type="ECO:0000313" key="7">
    <source>
        <dbReference type="EMBL" id="MBB6447161.1"/>
    </source>
</evidence>
<dbReference type="PANTHER" id="PTHR30520:SF6">
    <property type="entry name" value="FORMATE_NITRATE FAMILY TRANSPORTER (EUROFUNG)"/>
    <property type="match status" value="1"/>
</dbReference>
<comment type="similarity">
    <text evidence="5">Belongs to the FNT transporter (TC 1.A.16) family.</text>
</comment>
<evidence type="ECO:0000256" key="6">
    <source>
        <dbReference type="SAM" id="Phobius"/>
    </source>
</evidence>
<evidence type="ECO:0000256" key="3">
    <source>
        <dbReference type="ARBA" id="ARBA00022989"/>
    </source>
</evidence>
<evidence type="ECO:0000256" key="1">
    <source>
        <dbReference type="ARBA" id="ARBA00004141"/>
    </source>
</evidence>
<dbReference type="InterPro" id="IPR023271">
    <property type="entry name" value="Aquaporin-like"/>
</dbReference>
<dbReference type="GO" id="GO:0005886">
    <property type="term" value="C:plasma membrane"/>
    <property type="evidence" value="ECO:0007669"/>
    <property type="project" value="TreeGrafter"/>
</dbReference>